<protein>
    <submittedName>
        <fullName evidence="2">Uncharacterized protein</fullName>
    </submittedName>
</protein>
<evidence type="ECO:0000313" key="2">
    <source>
        <dbReference type="EMBL" id="OAX37296.1"/>
    </source>
</evidence>
<keyword evidence="3" id="KW-1185">Reference proteome</keyword>
<name>A0A1B7MXG9_9AGAM</name>
<dbReference type="OrthoDB" id="2687921at2759"/>
<dbReference type="EMBL" id="KV448361">
    <property type="protein sequence ID" value="OAX37296.1"/>
    <property type="molecule type" value="Genomic_DNA"/>
</dbReference>
<evidence type="ECO:0000313" key="3">
    <source>
        <dbReference type="Proteomes" id="UP000092154"/>
    </source>
</evidence>
<accession>A0A1B7MXG9</accession>
<evidence type="ECO:0000256" key="1">
    <source>
        <dbReference type="SAM" id="SignalP"/>
    </source>
</evidence>
<dbReference type="Proteomes" id="UP000092154">
    <property type="component" value="Unassembled WGS sequence"/>
</dbReference>
<dbReference type="InParanoid" id="A0A1B7MXG9"/>
<gene>
    <name evidence="2" type="ORF">K503DRAFT_244136</name>
</gene>
<organism evidence="2 3">
    <name type="scientific">Rhizopogon vinicolor AM-OR11-026</name>
    <dbReference type="NCBI Taxonomy" id="1314800"/>
    <lineage>
        <taxon>Eukaryota</taxon>
        <taxon>Fungi</taxon>
        <taxon>Dikarya</taxon>
        <taxon>Basidiomycota</taxon>
        <taxon>Agaricomycotina</taxon>
        <taxon>Agaricomycetes</taxon>
        <taxon>Agaricomycetidae</taxon>
        <taxon>Boletales</taxon>
        <taxon>Suillineae</taxon>
        <taxon>Rhizopogonaceae</taxon>
        <taxon>Rhizopogon</taxon>
    </lineage>
</organism>
<sequence length="153" mass="16351">MLSSLTRFTVALALASSILGAFIPITTPTTSSTATATATGVVQLSQTKGLTGALFKNSVHEKIYLSEASAATPTTEGGLSAVRRSGELWRGREHEEVDPSVVTSTGPALPRRSGELWLGVEHEEIARADPPLPRRSGELWRGLEHEEIPTSYI</sequence>
<feature type="signal peptide" evidence="1">
    <location>
        <begin position="1"/>
        <end position="20"/>
    </location>
</feature>
<keyword evidence="1" id="KW-0732">Signal</keyword>
<feature type="chain" id="PRO_5008597637" evidence="1">
    <location>
        <begin position="21"/>
        <end position="153"/>
    </location>
</feature>
<reference evidence="2 3" key="1">
    <citation type="submission" date="2016-06" db="EMBL/GenBank/DDBJ databases">
        <title>Comparative genomics of the ectomycorrhizal sister species Rhizopogon vinicolor and Rhizopogon vesiculosus (Basidiomycota: Boletales) reveals a divergence of the mating type B locus.</title>
        <authorList>
            <consortium name="DOE Joint Genome Institute"/>
            <person name="Mujic A.B."/>
            <person name="Kuo A."/>
            <person name="Tritt A."/>
            <person name="Lipzen A."/>
            <person name="Chen C."/>
            <person name="Johnson J."/>
            <person name="Sharma A."/>
            <person name="Barry K."/>
            <person name="Grigoriev I.V."/>
            <person name="Spatafora J.W."/>
        </authorList>
    </citation>
    <scope>NUCLEOTIDE SEQUENCE [LARGE SCALE GENOMIC DNA]</scope>
    <source>
        <strain evidence="2 3">AM-OR11-026</strain>
    </source>
</reference>
<dbReference type="AlphaFoldDB" id="A0A1B7MXG9"/>
<proteinExistence type="predicted"/>